<sequence length="71" mass="7940">MPGACQLSGNVVPAVGKSEGATPRRIRLFSNKIFWEYLVKLKNISSGFYIICTNIFGCPNLHPYNLCSYQL</sequence>
<dbReference type="Proteomes" id="UP000184404">
    <property type="component" value="Unassembled WGS sequence"/>
</dbReference>
<gene>
    <name evidence="1" type="ORF">SAMN02745190_01774</name>
</gene>
<protein>
    <submittedName>
        <fullName evidence="1">Uncharacterized protein</fullName>
    </submittedName>
</protein>
<accession>A0A1M4YJZ7</accession>
<reference evidence="1 2" key="1">
    <citation type="submission" date="2016-11" db="EMBL/GenBank/DDBJ databases">
        <authorList>
            <person name="Jaros S."/>
            <person name="Januszkiewicz K."/>
            <person name="Wedrychowicz H."/>
        </authorList>
    </citation>
    <scope>NUCLEOTIDE SEQUENCE [LARGE SCALE GENOMIC DNA]</scope>
    <source>
        <strain evidence="1 2">DSM 10502</strain>
    </source>
</reference>
<evidence type="ECO:0000313" key="2">
    <source>
        <dbReference type="Proteomes" id="UP000184404"/>
    </source>
</evidence>
<organism evidence="1 2">
    <name type="scientific">Schwartzia succinivorans DSM 10502</name>
    <dbReference type="NCBI Taxonomy" id="1123243"/>
    <lineage>
        <taxon>Bacteria</taxon>
        <taxon>Bacillati</taxon>
        <taxon>Bacillota</taxon>
        <taxon>Negativicutes</taxon>
        <taxon>Selenomonadales</taxon>
        <taxon>Selenomonadaceae</taxon>
        <taxon>Schwartzia</taxon>
    </lineage>
</organism>
<proteinExistence type="predicted"/>
<keyword evidence="2" id="KW-1185">Reference proteome</keyword>
<dbReference type="EMBL" id="FQUG01000006">
    <property type="protein sequence ID" value="SHF05822.1"/>
    <property type="molecule type" value="Genomic_DNA"/>
</dbReference>
<name>A0A1M4YJZ7_9FIRM</name>
<evidence type="ECO:0000313" key="1">
    <source>
        <dbReference type="EMBL" id="SHF05822.1"/>
    </source>
</evidence>
<dbReference type="AlphaFoldDB" id="A0A1M4YJZ7"/>